<keyword evidence="6" id="KW-1185">Reference proteome</keyword>
<dbReference type="SUPFAM" id="SSF51905">
    <property type="entry name" value="FAD/NAD(P)-binding domain"/>
    <property type="match status" value="1"/>
</dbReference>
<dbReference type="Proteomes" id="UP000027222">
    <property type="component" value="Unassembled WGS sequence"/>
</dbReference>
<evidence type="ECO:0000256" key="1">
    <source>
        <dbReference type="ARBA" id="ARBA00022630"/>
    </source>
</evidence>
<keyword evidence="1" id="KW-0285">Flavoprotein</keyword>
<dbReference type="InterPro" id="IPR036188">
    <property type="entry name" value="FAD/NAD-bd_sf"/>
</dbReference>
<accession>A0A067S6B8</accession>
<dbReference type="InterPro" id="IPR050982">
    <property type="entry name" value="Auxin_biosynth/cation_transpt"/>
</dbReference>
<dbReference type="AlphaFoldDB" id="A0A067S6B8"/>
<dbReference type="PANTHER" id="PTHR43539">
    <property type="entry name" value="FLAVIN-BINDING MONOOXYGENASE-LIKE PROTEIN (AFU_ORTHOLOGUE AFUA_4G09220)"/>
    <property type="match status" value="1"/>
</dbReference>
<dbReference type="GO" id="GO:0004499">
    <property type="term" value="F:N,N-dimethylaniline monooxygenase activity"/>
    <property type="evidence" value="ECO:0007669"/>
    <property type="project" value="InterPro"/>
</dbReference>
<keyword evidence="3" id="KW-0560">Oxidoreductase</keyword>
<dbReference type="Pfam" id="PF00743">
    <property type="entry name" value="FMO-like"/>
    <property type="match status" value="1"/>
</dbReference>
<dbReference type="OrthoDB" id="74360at2759"/>
<dbReference type="InterPro" id="IPR020946">
    <property type="entry name" value="Flavin_mOase-like"/>
</dbReference>
<keyword evidence="2" id="KW-0274">FAD</keyword>
<evidence type="ECO:0000256" key="2">
    <source>
        <dbReference type="ARBA" id="ARBA00022827"/>
    </source>
</evidence>
<sequence length="513" mass="57172">MPTSAGAPNANANGSSPPSPKKFGALRNRQPNHGKWESVREREREFLDPATGSRVLVIGGGQSGLEVAARLQFMDIPTLVETLERNERIRDNWRGGMIICRTSCEFPYLISYRYPFRRLTHFDPVWYDHMPYLPFPSTWPVYTPALKVLSLPLLLSSSPLTNFPLKTSQTARKLARILRLRPRTQRLDVHPHNPHHPRPTTLKWHVTLKRADGAERTFVVNHVVFCTGLGSGEPNTPEYPGMDKFKGKILHSSEHKRALDHEGKKVVVVGACTSAHDIAVDYQQHGIDVAMFQRSSTYIMSTKNGWDVIMKGAYWEDAPPVDIVDRINASFPHHMATGLKQRETKYIAELDKDLLDGLHKVGFRTNLGIKGTGFGLLAWSKAGGYYLDTGGSKLIAEGKIKLKNDSPIESFTETGIKFANGSELSADVVVFATGLGDPVGHIRRVCGDEVASRCKDIWGLNDEGELNGVWRDLGVPGLWMMLGNLALCRFHSTHIALQIKAMEEGVFGTRYEA</sequence>
<organism evidence="5 6">
    <name type="scientific">Galerina marginata (strain CBS 339.88)</name>
    <dbReference type="NCBI Taxonomy" id="685588"/>
    <lineage>
        <taxon>Eukaryota</taxon>
        <taxon>Fungi</taxon>
        <taxon>Dikarya</taxon>
        <taxon>Basidiomycota</taxon>
        <taxon>Agaricomycotina</taxon>
        <taxon>Agaricomycetes</taxon>
        <taxon>Agaricomycetidae</taxon>
        <taxon>Agaricales</taxon>
        <taxon>Agaricineae</taxon>
        <taxon>Strophariaceae</taxon>
        <taxon>Galerina</taxon>
    </lineage>
</organism>
<evidence type="ECO:0000256" key="3">
    <source>
        <dbReference type="ARBA" id="ARBA00023002"/>
    </source>
</evidence>
<name>A0A067S6B8_GALM3</name>
<dbReference type="STRING" id="685588.A0A067S6B8"/>
<feature type="compositionally biased region" description="Low complexity" evidence="4">
    <location>
        <begin position="1"/>
        <end position="16"/>
    </location>
</feature>
<dbReference type="EMBL" id="KL142424">
    <property type="protein sequence ID" value="KDR66366.1"/>
    <property type="molecule type" value="Genomic_DNA"/>
</dbReference>
<feature type="region of interest" description="Disordered" evidence="4">
    <location>
        <begin position="1"/>
        <end position="41"/>
    </location>
</feature>
<dbReference type="GO" id="GO:0050661">
    <property type="term" value="F:NADP binding"/>
    <property type="evidence" value="ECO:0007669"/>
    <property type="project" value="InterPro"/>
</dbReference>
<protein>
    <recommendedName>
        <fullName evidence="7">FAD/NAD(P)-binding domain-containing protein</fullName>
    </recommendedName>
</protein>
<evidence type="ECO:0000313" key="5">
    <source>
        <dbReference type="EMBL" id="KDR66366.1"/>
    </source>
</evidence>
<dbReference type="PANTHER" id="PTHR43539:SF68">
    <property type="entry name" value="FLAVIN-BINDING MONOOXYGENASE-LIKE PROTEIN (AFU_ORTHOLOGUE AFUA_4G09220)"/>
    <property type="match status" value="1"/>
</dbReference>
<reference evidence="6" key="1">
    <citation type="journal article" date="2014" name="Proc. Natl. Acad. Sci. U.S.A.">
        <title>Extensive sampling of basidiomycete genomes demonstrates inadequacy of the white-rot/brown-rot paradigm for wood decay fungi.</title>
        <authorList>
            <person name="Riley R."/>
            <person name="Salamov A.A."/>
            <person name="Brown D.W."/>
            <person name="Nagy L.G."/>
            <person name="Floudas D."/>
            <person name="Held B.W."/>
            <person name="Levasseur A."/>
            <person name="Lombard V."/>
            <person name="Morin E."/>
            <person name="Otillar R."/>
            <person name="Lindquist E.A."/>
            <person name="Sun H."/>
            <person name="LaButti K.M."/>
            <person name="Schmutz J."/>
            <person name="Jabbour D."/>
            <person name="Luo H."/>
            <person name="Baker S.E."/>
            <person name="Pisabarro A.G."/>
            <person name="Walton J.D."/>
            <person name="Blanchette R.A."/>
            <person name="Henrissat B."/>
            <person name="Martin F."/>
            <person name="Cullen D."/>
            <person name="Hibbett D.S."/>
            <person name="Grigoriev I.V."/>
        </authorList>
    </citation>
    <scope>NUCLEOTIDE SEQUENCE [LARGE SCALE GENOMIC DNA]</scope>
    <source>
        <strain evidence="6">CBS 339.88</strain>
    </source>
</reference>
<evidence type="ECO:0000313" key="6">
    <source>
        <dbReference type="Proteomes" id="UP000027222"/>
    </source>
</evidence>
<gene>
    <name evidence="5" type="ORF">GALMADRAFT_162115</name>
</gene>
<evidence type="ECO:0000256" key="4">
    <source>
        <dbReference type="SAM" id="MobiDB-lite"/>
    </source>
</evidence>
<proteinExistence type="predicted"/>
<evidence type="ECO:0008006" key="7">
    <source>
        <dbReference type="Google" id="ProtNLM"/>
    </source>
</evidence>
<dbReference type="HOGENOM" id="CLU_015676_2_0_1"/>
<dbReference type="Gene3D" id="3.50.50.60">
    <property type="entry name" value="FAD/NAD(P)-binding domain"/>
    <property type="match status" value="2"/>
</dbReference>
<dbReference type="GO" id="GO:0050660">
    <property type="term" value="F:flavin adenine dinucleotide binding"/>
    <property type="evidence" value="ECO:0007669"/>
    <property type="project" value="InterPro"/>
</dbReference>